<dbReference type="Proteomes" id="UP001151287">
    <property type="component" value="Unassembled WGS sequence"/>
</dbReference>
<dbReference type="PANTHER" id="PTHR33101:SF47">
    <property type="entry name" value="ROP GUANINE NUCLEOTIDE EXCHANGE FACTOR 2-RELATED"/>
    <property type="match status" value="1"/>
</dbReference>
<evidence type="ECO:0000313" key="5">
    <source>
        <dbReference type="Proteomes" id="UP001151287"/>
    </source>
</evidence>
<evidence type="ECO:0000313" key="4">
    <source>
        <dbReference type="EMBL" id="KAJ1702339.1"/>
    </source>
</evidence>
<dbReference type="GO" id="GO:0005085">
    <property type="term" value="F:guanyl-nucleotide exchange factor activity"/>
    <property type="evidence" value="ECO:0007669"/>
    <property type="project" value="UniProtKB-UniRule"/>
</dbReference>
<feature type="domain" description="PRONE" evidence="3">
    <location>
        <begin position="80"/>
        <end position="451"/>
    </location>
</feature>
<organism evidence="4 5">
    <name type="scientific">Rhynchospora breviuscula</name>
    <dbReference type="NCBI Taxonomy" id="2022672"/>
    <lineage>
        <taxon>Eukaryota</taxon>
        <taxon>Viridiplantae</taxon>
        <taxon>Streptophyta</taxon>
        <taxon>Embryophyta</taxon>
        <taxon>Tracheophyta</taxon>
        <taxon>Spermatophyta</taxon>
        <taxon>Magnoliopsida</taxon>
        <taxon>Liliopsida</taxon>
        <taxon>Poales</taxon>
        <taxon>Cyperaceae</taxon>
        <taxon>Cyperoideae</taxon>
        <taxon>Rhynchosporeae</taxon>
        <taxon>Rhynchospora</taxon>
    </lineage>
</organism>
<sequence length="451" mass="50511">MSSMDSTSNCDESSESDLNPCQEDLAFPLSEANSLFSLSKRLDELLISYESLHKAWPLQEPVRLPAPVENKLSVKDRAEVLDQRAADNEVQVVRERFSKLLLGEDMSGSGKGVSSAVAISNAITNLYATVFGNCHKLEPLPVEKKILWQREMDCLLSVCDYIVELFPSSQSLPDGTKLEVMATRPRSDISINLPALEKLDAMLLDMLDDFEKTEFWYIDENKSLLQDNAVTPLVTTPHRSVDKWWLPVPSLPNAGLSEKAIKDLRQKRDCAYQIHKAALAINCAILAEMEIPESYIQALPKSGRACVGDSIYRYMSTLDHFLPEYLIDCLKISSEHEALTLANCVEAAMYVWQQKACPARSKPSWSIVKELMDASDKNFVLATRAKSVLLSLRKQFPSLPQSRVDTSKIQHNKDVGQAILESYSRVLESLAHNIVSLIDDVLFTDASVKQR</sequence>
<reference evidence="4" key="1">
    <citation type="journal article" date="2022" name="Cell">
        <title>Repeat-based holocentromeres influence genome architecture and karyotype evolution.</title>
        <authorList>
            <person name="Hofstatter P.G."/>
            <person name="Thangavel G."/>
            <person name="Lux T."/>
            <person name="Neumann P."/>
            <person name="Vondrak T."/>
            <person name="Novak P."/>
            <person name="Zhang M."/>
            <person name="Costa L."/>
            <person name="Castellani M."/>
            <person name="Scott A."/>
            <person name="Toegelov H."/>
            <person name="Fuchs J."/>
            <person name="Mata-Sucre Y."/>
            <person name="Dias Y."/>
            <person name="Vanzela A.L.L."/>
            <person name="Huettel B."/>
            <person name="Almeida C.C.S."/>
            <person name="Simkova H."/>
            <person name="Souza G."/>
            <person name="Pedrosa-Harand A."/>
            <person name="Macas J."/>
            <person name="Mayer K.F.X."/>
            <person name="Houben A."/>
            <person name="Marques A."/>
        </authorList>
    </citation>
    <scope>NUCLEOTIDE SEQUENCE</scope>
    <source>
        <strain evidence="4">RhyBre1mFocal</strain>
    </source>
</reference>
<keyword evidence="1 2" id="KW-0344">Guanine-nucleotide releasing factor</keyword>
<dbReference type="Gene3D" id="1.20.58.2010">
    <property type="entry name" value="PRONE domain, subdomain 1"/>
    <property type="match status" value="2"/>
</dbReference>
<gene>
    <name evidence="4" type="ORF">LUZ63_002118</name>
</gene>
<dbReference type="FunFam" id="1.20.58.2010:FF:000001">
    <property type="entry name" value="Rop guanine nucleotide exchange factor 14"/>
    <property type="match status" value="1"/>
</dbReference>
<evidence type="ECO:0000256" key="2">
    <source>
        <dbReference type="PROSITE-ProRule" id="PRU00663"/>
    </source>
</evidence>
<dbReference type="PROSITE" id="PS51334">
    <property type="entry name" value="PRONE"/>
    <property type="match status" value="1"/>
</dbReference>
<dbReference type="PANTHER" id="PTHR33101">
    <property type="entry name" value="ROP GUANINE NUCLEOTIDE EXCHANGE FACTOR 1"/>
    <property type="match status" value="1"/>
</dbReference>
<dbReference type="EMBL" id="JAMQYH010000001">
    <property type="protein sequence ID" value="KAJ1702339.1"/>
    <property type="molecule type" value="Genomic_DNA"/>
</dbReference>
<protein>
    <recommendedName>
        <fullName evidence="3">PRONE domain-containing protein</fullName>
    </recommendedName>
</protein>
<dbReference type="InterPro" id="IPR005512">
    <property type="entry name" value="PRONE_dom"/>
</dbReference>
<evidence type="ECO:0000256" key="1">
    <source>
        <dbReference type="ARBA" id="ARBA00022658"/>
    </source>
</evidence>
<comment type="caution">
    <text evidence="4">The sequence shown here is derived from an EMBL/GenBank/DDBJ whole genome shotgun (WGS) entry which is preliminary data.</text>
</comment>
<dbReference type="Pfam" id="PF03759">
    <property type="entry name" value="PRONE"/>
    <property type="match status" value="1"/>
</dbReference>
<evidence type="ECO:0000259" key="3">
    <source>
        <dbReference type="PROSITE" id="PS51334"/>
    </source>
</evidence>
<accession>A0A9Q0CY54</accession>
<dbReference type="OrthoDB" id="1053009at2759"/>
<dbReference type="AlphaFoldDB" id="A0A9Q0CY54"/>
<name>A0A9Q0CY54_9POAL</name>
<dbReference type="FunFam" id="1.20.58.2010:FF:000003">
    <property type="entry name" value="Rop guanine nucleotide exchange factor 14"/>
    <property type="match status" value="1"/>
</dbReference>
<proteinExistence type="predicted"/>
<keyword evidence="5" id="KW-1185">Reference proteome</keyword>
<dbReference type="InterPro" id="IPR038937">
    <property type="entry name" value="RopGEF"/>
</dbReference>